<accession>A0A1G7N2N9</accession>
<name>A0A1G7N2N9_9BACT</name>
<dbReference type="OrthoDB" id="9806121at2"/>
<dbReference type="EMBL" id="LT629690">
    <property type="protein sequence ID" value="SDF68186.1"/>
    <property type="molecule type" value="Genomic_DNA"/>
</dbReference>
<proteinExistence type="predicted"/>
<protein>
    <submittedName>
        <fullName evidence="3">Mannose-6-phosphate isomerase, cupin superfamily</fullName>
    </submittedName>
</protein>
<dbReference type="Proteomes" id="UP000182427">
    <property type="component" value="Chromosome I"/>
</dbReference>
<dbReference type="InterPro" id="IPR014710">
    <property type="entry name" value="RmlC-like_jellyroll"/>
</dbReference>
<organism evidence="3 4">
    <name type="scientific">Terriglobus roseus</name>
    <dbReference type="NCBI Taxonomy" id="392734"/>
    <lineage>
        <taxon>Bacteria</taxon>
        <taxon>Pseudomonadati</taxon>
        <taxon>Acidobacteriota</taxon>
        <taxon>Terriglobia</taxon>
        <taxon>Terriglobales</taxon>
        <taxon>Acidobacteriaceae</taxon>
        <taxon>Terriglobus</taxon>
    </lineage>
</organism>
<evidence type="ECO:0000313" key="4">
    <source>
        <dbReference type="Proteomes" id="UP000182427"/>
    </source>
</evidence>
<dbReference type="AlphaFoldDB" id="A0A1G7N2N9"/>
<dbReference type="GO" id="GO:0016853">
    <property type="term" value="F:isomerase activity"/>
    <property type="evidence" value="ECO:0007669"/>
    <property type="project" value="UniProtKB-KW"/>
</dbReference>
<dbReference type="RefSeq" id="WP_083345838.1">
    <property type="nucleotide sequence ID" value="NZ_LT629690.1"/>
</dbReference>
<keyword evidence="1" id="KW-0479">Metal-binding</keyword>
<reference evidence="3 4" key="1">
    <citation type="submission" date="2016-10" db="EMBL/GenBank/DDBJ databases">
        <authorList>
            <person name="de Groot N.N."/>
        </authorList>
    </citation>
    <scope>NUCLEOTIDE SEQUENCE [LARGE SCALE GENOMIC DNA]</scope>
    <source>
        <strain evidence="3 4">GAS232</strain>
    </source>
</reference>
<evidence type="ECO:0000313" key="3">
    <source>
        <dbReference type="EMBL" id="SDF68186.1"/>
    </source>
</evidence>
<dbReference type="Pfam" id="PF07883">
    <property type="entry name" value="Cupin_2"/>
    <property type="match status" value="1"/>
</dbReference>
<dbReference type="PANTHER" id="PTHR35848:SF9">
    <property type="entry name" value="SLL1358 PROTEIN"/>
    <property type="match status" value="1"/>
</dbReference>
<evidence type="ECO:0000256" key="1">
    <source>
        <dbReference type="ARBA" id="ARBA00022723"/>
    </source>
</evidence>
<dbReference type="InterPro" id="IPR051610">
    <property type="entry name" value="GPI/OXD"/>
</dbReference>
<dbReference type="InterPro" id="IPR013096">
    <property type="entry name" value="Cupin_2"/>
</dbReference>
<keyword evidence="4" id="KW-1185">Reference proteome</keyword>
<dbReference type="PANTHER" id="PTHR35848">
    <property type="entry name" value="OXALATE-BINDING PROTEIN"/>
    <property type="match status" value="1"/>
</dbReference>
<feature type="domain" description="Cupin type-2" evidence="2">
    <location>
        <begin position="36"/>
        <end position="103"/>
    </location>
</feature>
<evidence type="ECO:0000259" key="2">
    <source>
        <dbReference type="Pfam" id="PF07883"/>
    </source>
</evidence>
<gene>
    <name evidence="3" type="ORF">SAMN05444167_2987</name>
</gene>
<dbReference type="Gene3D" id="2.60.120.10">
    <property type="entry name" value="Jelly Rolls"/>
    <property type="match status" value="1"/>
</dbReference>
<keyword evidence="3" id="KW-0413">Isomerase</keyword>
<dbReference type="SUPFAM" id="SSF51182">
    <property type="entry name" value="RmlC-like cupins"/>
    <property type="match status" value="1"/>
</dbReference>
<dbReference type="GO" id="GO:0046872">
    <property type="term" value="F:metal ion binding"/>
    <property type="evidence" value="ECO:0007669"/>
    <property type="project" value="UniProtKB-KW"/>
</dbReference>
<dbReference type="InterPro" id="IPR011051">
    <property type="entry name" value="RmlC_Cupin_sf"/>
</dbReference>
<sequence>MPTRIVDTSNAEHYTWGIDCDGWHLVKGEELSVIEERMPPGRSEERHSHTKSRQFFFVLEGELTMEVEHHDFVIRAGKGVEVHPGQAHQAINRSQADVRMLVISQPPSHGDRTPA</sequence>